<dbReference type="GO" id="GO:0016604">
    <property type="term" value="C:nuclear body"/>
    <property type="evidence" value="ECO:0007669"/>
    <property type="project" value="Ensembl"/>
</dbReference>
<dbReference type="SUPFAM" id="SSF52540">
    <property type="entry name" value="P-loop containing nucleoside triphosphate hydrolases"/>
    <property type="match status" value="1"/>
</dbReference>
<dbReference type="InterPro" id="IPR052634">
    <property type="entry name" value="Sperm_flagellar-bone_growth"/>
</dbReference>
<dbReference type="GO" id="GO:0097225">
    <property type="term" value="C:sperm midpiece"/>
    <property type="evidence" value="ECO:0007669"/>
    <property type="project" value="TreeGrafter"/>
</dbReference>
<dbReference type="InterPro" id="IPR010441">
    <property type="entry name" value="CH_2"/>
</dbReference>
<dbReference type="InterPro" id="IPR027417">
    <property type="entry name" value="P-loop_NTPase"/>
</dbReference>
<dbReference type="SUPFAM" id="SSF53098">
    <property type="entry name" value="Ribonuclease H-like"/>
    <property type="match status" value="1"/>
</dbReference>
<dbReference type="GeneTree" id="ENSGT00390000008160"/>
<organism evidence="4 5">
    <name type="scientific">Pseudonaja textilis</name>
    <name type="common">Eastern brown snake</name>
    <dbReference type="NCBI Taxonomy" id="8673"/>
    <lineage>
        <taxon>Eukaryota</taxon>
        <taxon>Metazoa</taxon>
        <taxon>Chordata</taxon>
        <taxon>Craniata</taxon>
        <taxon>Vertebrata</taxon>
        <taxon>Euteleostomi</taxon>
        <taxon>Lepidosauria</taxon>
        <taxon>Squamata</taxon>
        <taxon>Bifurcata</taxon>
        <taxon>Unidentata</taxon>
        <taxon>Episquamata</taxon>
        <taxon>Toxicofera</taxon>
        <taxon>Serpentes</taxon>
        <taxon>Colubroidea</taxon>
        <taxon>Elapidae</taxon>
        <taxon>Hydrophiinae</taxon>
        <taxon>Pseudonaja</taxon>
    </lineage>
</organism>
<dbReference type="Pfam" id="PF25431">
    <property type="entry name" value="zf-C17orf113"/>
    <property type="match status" value="1"/>
</dbReference>
<keyword evidence="5" id="KW-1185">Reference proteome</keyword>
<dbReference type="Pfam" id="PF06294">
    <property type="entry name" value="CH_2"/>
    <property type="match status" value="1"/>
</dbReference>
<dbReference type="InterPro" id="IPR054517">
    <property type="entry name" value="SPEF2_D5"/>
</dbReference>
<dbReference type="PROSITE" id="PS50021">
    <property type="entry name" value="CH"/>
    <property type="match status" value="1"/>
</dbReference>
<feature type="region of interest" description="Disordered" evidence="2">
    <location>
        <begin position="1029"/>
        <end position="1091"/>
    </location>
</feature>
<reference evidence="4" key="1">
    <citation type="submission" date="2025-08" db="UniProtKB">
        <authorList>
            <consortium name="Ensembl"/>
        </authorList>
    </citation>
    <scope>IDENTIFICATION</scope>
</reference>
<feature type="coiled-coil region" evidence="1">
    <location>
        <begin position="294"/>
        <end position="330"/>
    </location>
</feature>
<sequence>MRRIATYKQNTFLFPLEIKSDAESFAREFSSGYLIGELLNKYELQEDFDQFSQSRLANAKLNNFSRMEPTLQLLGVQFDQNVARNIMTEQHGAAIKLVYQLYVALEKKKKAGLTGVAMDAMRPSANAKLKSKIAEKRRQNEIMAKIQAAVIQIPKPLPQHTDKAIEDQKLQKKKKEAEVSYEFLWSFKECTKLATTKPVITELLNTYSDDEYIRKIQKRLEEDTFAREQREKRRRKMLREQLIAHEAQEEAYREEQLVNRLMRQSQQERRIAVQLMHVRHEKEVLWQNRIYREKQFEERRLKEFQEALDREEALAKQEKIELAEQALREKQLHAKLAAERAEARYKKHYEICWEVVEQIIDLATKIGEYRTLTNNLIPAKLMRDWKELFLKGKPIYEQADISNLPDEPTPEQLVELDKINLLDEKDYDEYKAMVEEWYPPEEIRVNKPPPDNVILGHVIHRLMELVYPPDPEPPPSIFSPFPMKGCILGKLYSGKTTCLNFLGKVFNIQVLSLDALIEEAIKSFHENETVVESLLPARMEGSSLNQIQLSIRAQLGAAAETLLKKGKNIPDELLVGIMVEAIRYDINICLGWIMDGFPMTLNQAKLLEKALTGRDPDQTETNTINLKKPTLVTDPAAPKEPPVRSPGLDFAILLDVTDSIVMNRIATEKGKISIDIEQHFSICDLDFDILLCRIIGFLDAWPQLEDWYSEQQNILIKVNADIEKSLMCQRIKEILTGEIIKIQSKGTKYYFTLDFFFLKSFLLIFSLKKKTKGQAKSMSSSPEDMLPFSTIEPPPIKPGSSEWIYCDDPIPQEIAEFLVPYWETIEKTYINNIKATLRCLRDEQHVIIYYLNHFKDYLKRPDHKQEFVTQWQVDYNSVTDDLWDDDETKEELHQRVTDLRDRLWDICENRRDEAEQERCDIMNDGWLPDRIGLLMNHIFSLMQNEMDRFQDTKRVLHDYYRAMEGKIPIDTSSDFTRIPLIDLMERRLSQELMIALLRNHLHINAPNISINKCWYMKFQVSSEIQTKEAEEEKERLQEEMKEKERLKSSQAIAGKGGKEGKGKGGKGEKDAKGGKEAKEKDSKDAKKGKKKGKRSLVTYCGPIRTIFKIAEAAKSRLELLKVKGLAFLEDLQSKAEETYRNMEKWLGERYLAEMSSVDKLVGVARNHIETSSRIQFELALEGTDFYVNGDIKVFEDPTLPPRPPSVETATNSTLTISQLSTLHKQFLQVAPKGKKILFSYMYQITPGKQSYSEKSHQFPNIWMLKYTWLKYDSDKGIMYCALCRKHNVDLGEKTHNFCSGTDDFILELVDEHNNSEAHAWASCMETASSSTPDSGTTQQMLKNMSKTTLKKIENLFRTCHAIAKTGRPFTDLDWISKLDDMKGVDIGSIFRNDKAARIFIHFIAEVERRALKEKLEKCKFFSLISDGITDSGTTEAALVYIQFAHQGKTHCQIVGIQSIDMYDALTVKNAILKTLQTNLKVNLPTHDWAKKLVGFGSDGRDVMIGEDGVAKLLKDIQPCIQSIHCLVHRLEMAYKMALKNTPLFNILTDLLKNLYYFYHDSPMNKKNLKLICEAHKMTPVVPSRIGGSQWFLRLQTALQILLKGYPAIALHLKESDSSNQQKAKDLLKFLLKTDMVKFSHFLLDVINVLNILSRVAHNPNTSIADVFATIQSTLEILQMYQKRSGPRERLVETITYFHGYPLVGDGNISATRLELLSSLLNQLQDCFCDASEDVLIASAIGSFKLWPDKFKQEFGETEVSLLIQHYEPILEWAKVKVDEIETEWNMLKAELYNRYENIQGLTWDLVNRDFFHKYPNVLALIDLLLTLPASSSEAARGFGQMKLTMMRLRSKLMFESMTDLMVIQLNSPEINKFNPQKAVQLWNVSWQRNRKLQNFDTSSDSEWERESSFGSD</sequence>
<dbReference type="GO" id="GO:0005829">
    <property type="term" value="C:cytosol"/>
    <property type="evidence" value="ECO:0007669"/>
    <property type="project" value="Ensembl"/>
</dbReference>
<accession>A0A670YQE7</accession>
<dbReference type="InterPro" id="IPR012337">
    <property type="entry name" value="RNaseH-like_sf"/>
</dbReference>
<name>A0A670YQE7_PSETE</name>
<feature type="compositionally biased region" description="Basic and acidic residues" evidence="2">
    <location>
        <begin position="1056"/>
        <end position="1085"/>
    </location>
</feature>
<evidence type="ECO:0000313" key="5">
    <source>
        <dbReference type="Proteomes" id="UP000472273"/>
    </source>
</evidence>
<dbReference type="InterPro" id="IPR057456">
    <property type="entry name" value="Znf_C17orf113"/>
</dbReference>
<keyword evidence="1" id="KW-0175">Coiled coil</keyword>
<dbReference type="InterPro" id="IPR036872">
    <property type="entry name" value="CH_dom_sf"/>
</dbReference>
<dbReference type="GO" id="GO:0002177">
    <property type="term" value="C:manchette"/>
    <property type="evidence" value="ECO:0007669"/>
    <property type="project" value="TreeGrafter"/>
</dbReference>
<evidence type="ECO:0000313" key="4">
    <source>
        <dbReference type="Ensembl" id="ENSPTXP00000010816.1"/>
    </source>
</evidence>
<gene>
    <name evidence="4" type="primary">SPEF2</name>
</gene>
<dbReference type="PANTHER" id="PTHR14919:SF0">
    <property type="entry name" value="SPERM FLAGELLAR PROTEIN 2"/>
    <property type="match status" value="1"/>
</dbReference>
<feature type="compositionally biased region" description="Basic and acidic residues" evidence="2">
    <location>
        <begin position="1029"/>
        <end position="1047"/>
    </location>
</feature>
<evidence type="ECO:0000259" key="3">
    <source>
        <dbReference type="PROSITE" id="PS50021"/>
    </source>
</evidence>
<proteinExistence type="predicted"/>
<feature type="coiled-coil region" evidence="1">
    <location>
        <begin position="228"/>
        <end position="264"/>
    </location>
</feature>
<dbReference type="InterPro" id="IPR001715">
    <property type="entry name" value="CH_dom"/>
</dbReference>
<dbReference type="Pfam" id="PF22946">
    <property type="entry name" value="SPEF2_D5"/>
    <property type="match status" value="1"/>
</dbReference>
<reference evidence="4" key="2">
    <citation type="submission" date="2025-09" db="UniProtKB">
        <authorList>
            <consortium name="Ensembl"/>
        </authorList>
    </citation>
    <scope>IDENTIFICATION</scope>
</reference>
<dbReference type="Gene3D" id="1.10.418.10">
    <property type="entry name" value="Calponin-like domain"/>
    <property type="match status" value="1"/>
</dbReference>
<evidence type="ECO:0000256" key="2">
    <source>
        <dbReference type="SAM" id="MobiDB-lite"/>
    </source>
</evidence>
<dbReference type="Gene3D" id="3.40.50.300">
    <property type="entry name" value="P-loop containing nucleotide triphosphate hydrolases"/>
    <property type="match status" value="1"/>
</dbReference>
<dbReference type="Ensembl" id="ENSPTXT00000011171.1">
    <property type="protein sequence ID" value="ENSPTXP00000010816.1"/>
    <property type="gene ID" value="ENSPTXG00000007585.1"/>
</dbReference>
<protein>
    <submittedName>
        <fullName evidence="4">Sperm flagellar 2</fullName>
    </submittedName>
</protein>
<evidence type="ECO:0000256" key="1">
    <source>
        <dbReference type="SAM" id="Coils"/>
    </source>
</evidence>
<feature type="domain" description="Calponin-homology (CH)" evidence="3">
    <location>
        <begin position="1"/>
        <end position="106"/>
    </location>
</feature>
<dbReference type="Proteomes" id="UP000472273">
    <property type="component" value="Unplaced"/>
</dbReference>
<dbReference type="Pfam" id="PF00406">
    <property type="entry name" value="ADK"/>
    <property type="match status" value="1"/>
</dbReference>
<dbReference type="PANTHER" id="PTHR14919">
    <property type="entry name" value="KPL2-RELATED"/>
    <property type="match status" value="1"/>
</dbReference>
<dbReference type="GO" id="GO:0007288">
    <property type="term" value="P:sperm axoneme assembly"/>
    <property type="evidence" value="ECO:0007669"/>
    <property type="project" value="Ensembl"/>
</dbReference>